<sequence length="158" mass="18646">MAYVFDEVQCYRCDGSDWWNSFPKFPKTIVDQDFGYQMDEFDLVGAEKDAEKELDPECIKRKKEFVDSSGSSSVQLSEDKFTVFYKSQMFKKTDVVVKDDSAFLIITGEQLETERETSLERQFCRRYMIPYQFRPYEIDIKTGEGENVDLTIEVRRKP</sequence>
<feature type="domain" description="SHSP" evidence="2">
    <location>
        <begin position="63"/>
        <end position="158"/>
    </location>
</feature>
<evidence type="ECO:0000313" key="4">
    <source>
        <dbReference type="Proteomes" id="UP001054837"/>
    </source>
</evidence>
<comment type="caution">
    <text evidence="3">The sequence shown here is derived from an EMBL/GenBank/DDBJ whole genome shotgun (WGS) entry which is preliminary data.</text>
</comment>
<dbReference type="InterPro" id="IPR008978">
    <property type="entry name" value="HSP20-like_chaperone"/>
</dbReference>
<dbReference type="EMBL" id="BPLQ01013702">
    <property type="protein sequence ID" value="GIY74151.1"/>
    <property type="molecule type" value="Genomic_DNA"/>
</dbReference>
<dbReference type="Proteomes" id="UP001054837">
    <property type="component" value="Unassembled WGS sequence"/>
</dbReference>
<proteinExistence type="inferred from homology"/>
<dbReference type="Gene3D" id="2.60.40.790">
    <property type="match status" value="1"/>
</dbReference>
<name>A0AAV4VUJ3_9ARAC</name>
<protein>
    <recommendedName>
        <fullName evidence="2">SHSP domain-containing protein</fullName>
    </recommendedName>
</protein>
<dbReference type="PROSITE" id="PS01031">
    <property type="entry name" value="SHSP"/>
    <property type="match status" value="1"/>
</dbReference>
<reference evidence="3 4" key="1">
    <citation type="submission" date="2021-06" db="EMBL/GenBank/DDBJ databases">
        <title>Caerostris darwini draft genome.</title>
        <authorList>
            <person name="Kono N."/>
            <person name="Arakawa K."/>
        </authorList>
    </citation>
    <scope>NUCLEOTIDE SEQUENCE [LARGE SCALE GENOMIC DNA]</scope>
</reference>
<evidence type="ECO:0000256" key="1">
    <source>
        <dbReference type="PROSITE-ProRule" id="PRU00285"/>
    </source>
</evidence>
<dbReference type="AlphaFoldDB" id="A0AAV4VUJ3"/>
<evidence type="ECO:0000259" key="2">
    <source>
        <dbReference type="PROSITE" id="PS01031"/>
    </source>
</evidence>
<evidence type="ECO:0000313" key="3">
    <source>
        <dbReference type="EMBL" id="GIY74151.1"/>
    </source>
</evidence>
<dbReference type="InterPro" id="IPR002068">
    <property type="entry name" value="A-crystallin/Hsp20_dom"/>
</dbReference>
<gene>
    <name evidence="3" type="ORF">CDAR_166371</name>
</gene>
<comment type="similarity">
    <text evidence="1">Belongs to the small heat shock protein (HSP20) family.</text>
</comment>
<organism evidence="3 4">
    <name type="scientific">Caerostris darwini</name>
    <dbReference type="NCBI Taxonomy" id="1538125"/>
    <lineage>
        <taxon>Eukaryota</taxon>
        <taxon>Metazoa</taxon>
        <taxon>Ecdysozoa</taxon>
        <taxon>Arthropoda</taxon>
        <taxon>Chelicerata</taxon>
        <taxon>Arachnida</taxon>
        <taxon>Araneae</taxon>
        <taxon>Araneomorphae</taxon>
        <taxon>Entelegynae</taxon>
        <taxon>Araneoidea</taxon>
        <taxon>Araneidae</taxon>
        <taxon>Caerostris</taxon>
    </lineage>
</organism>
<keyword evidence="4" id="KW-1185">Reference proteome</keyword>
<accession>A0AAV4VUJ3</accession>